<gene>
    <name evidence="2" type="ORF">LEL_09531</name>
</gene>
<dbReference type="OrthoDB" id="4860969at2759"/>
<dbReference type="EMBL" id="AZHF01000009">
    <property type="protein sequence ID" value="OAA70940.1"/>
    <property type="molecule type" value="Genomic_DNA"/>
</dbReference>
<feature type="chain" id="PRO_5007895889" evidence="1">
    <location>
        <begin position="21"/>
        <end position="83"/>
    </location>
</feature>
<keyword evidence="1" id="KW-0732">Signal</keyword>
<proteinExistence type="predicted"/>
<accession>A0A168C4Y9</accession>
<evidence type="ECO:0000313" key="3">
    <source>
        <dbReference type="Proteomes" id="UP000076881"/>
    </source>
</evidence>
<feature type="signal peptide" evidence="1">
    <location>
        <begin position="1"/>
        <end position="20"/>
    </location>
</feature>
<evidence type="ECO:0000313" key="2">
    <source>
        <dbReference type="EMBL" id="OAA70940.1"/>
    </source>
</evidence>
<evidence type="ECO:0000256" key="1">
    <source>
        <dbReference type="SAM" id="SignalP"/>
    </source>
</evidence>
<keyword evidence="3" id="KW-1185">Reference proteome</keyword>
<reference evidence="2 3" key="1">
    <citation type="journal article" date="2016" name="Genome Biol. Evol.">
        <title>Divergent and convergent evolution of fungal pathogenicity.</title>
        <authorList>
            <person name="Shang Y."/>
            <person name="Xiao G."/>
            <person name="Zheng P."/>
            <person name="Cen K."/>
            <person name="Zhan S."/>
            <person name="Wang C."/>
        </authorList>
    </citation>
    <scope>NUCLEOTIDE SEQUENCE [LARGE SCALE GENOMIC DNA]</scope>
    <source>
        <strain evidence="2 3">RCEF 1005</strain>
    </source>
</reference>
<name>A0A168C4Y9_CORDF</name>
<comment type="caution">
    <text evidence="2">The sequence shown here is derived from an EMBL/GenBank/DDBJ whole genome shotgun (WGS) entry which is preliminary data.</text>
</comment>
<protein>
    <submittedName>
        <fullName evidence="2">Uncharacterized protein</fullName>
    </submittedName>
</protein>
<organism evidence="2 3">
    <name type="scientific">Akanthomyces lecanii RCEF 1005</name>
    <dbReference type="NCBI Taxonomy" id="1081108"/>
    <lineage>
        <taxon>Eukaryota</taxon>
        <taxon>Fungi</taxon>
        <taxon>Dikarya</taxon>
        <taxon>Ascomycota</taxon>
        <taxon>Pezizomycotina</taxon>
        <taxon>Sordariomycetes</taxon>
        <taxon>Hypocreomycetidae</taxon>
        <taxon>Hypocreales</taxon>
        <taxon>Cordycipitaceae</taxon>
        <taxon>Akanthomyces</taxon>
        <taxon>Cordyceps confragosa</taxon>
    </lineage>
</organism>
<dbReference type="Proteomes" id="UP000076881">
    <property type="component" value="Unassembled WGS sequence"/>
</dbReference>
<sequence>MQIIQSIVAITALVAPVVMAVNIGDRCNPKIEHDYTACDSGRNNIIYCDPGNSHWTYAYRCGGGCCRNNPPSSGGGSYASCSC</sequence>
<dbReference type="AlphaFoldDB" id="A0A168C4Y9"/>